<keyword evidence="2" id="KW-1185">Reference proteome</keyword>
<sequence length="295" mass="34106">MGGRPGRSIYDAFAILTSWIKAQWRKQRIFMDTTYEVTLKRLLDKGKSSLDWGLRHGAIFDWKKAKVITFSHKKIVTPEPFLFGDQELKFEKEVKWLGLILDQKLTFKNQIAKTKAIFTSSYNQLARIIKITYGINNQEDKQLVSAVIQSRVLYGSLVWFTKRNEKSVSAFLETAHNKCVRLTTGFLKQTPIVFLKHDGVLKSLLNAHTRLAHNYIYRVWILPPSHPVKNIVKNEIADTKQTHLSPISLVIRKEMLRNLVNTNAIKLIYPRPMAPWLPILTPPLNLSLMQEDAKR</sequence>
<reference evidence="1" key="1">
    <citation type="submission" date="2021-03" db="EMBL/GenBank/DDBJ databases">
        <title>Draft genome sequence of rust myrtle Austropuccinia psidii MF-1, a brazilian biotype.</title>
        <authorList>
            <person name="Quecine M.C."/>
            <person name="Pachon D.M.R."/>
            <person name="Bonatelli M.L."/>
            <person name="Correr F.H."/>
            <person name="Franceschini L.M."/>
            <person name="Leite T.F."/>
            <person name="Margarido G.R.A."/>
            <person name="Almeida C.A."/>
            <person name="Ferrarezi J.A."/>
            <person name="Labate C.A."/>
        </authorList>
    </citation>
    <scope>NUCLEOTIDE SEQUENCE</scope>
    <source>
        <strain evidence="1">MF-1</strain>
    </source>
</reference>
<dbReference type="Proteomes" id="UP000765509">
    <property type="component" value="Unassembled WGS sequence"/>
</dbReference>
<dbReference type="PANTHER" id="PTHR33481:SF1">
    <property type="entry name" value="ENDONUCLEASE_EXONUCLEASE_PHOSPHATASE DOMAIN-CONTAINING PROTEIN-RELATED"/>
    <property type="match status" value="1"/>
</dbReference>
<dbReference type="EMBL" id="AVOT02002844">
    <property type="protein sequence ID" value="MBW0471730.1"/>
    <property type="molecule type" value="Genomic_DNA"/>
</dbReference>
<organism evidence="1 2">
    <name type="scientific">Austropuccinia psidii MF-1</name>
    <dbReference type="NCBI Taxonomy" id="1389203"/>
    <lineage>
        <taxon>Eukaryota</taxon>
        <taxon>Fungi</taxon>
        <taxon>Dikarya</taxon>
        <taxon>Basidiomycota</taxon>
        <taxon>Pucciniomycotina</taxon>
        <taxon>Pucciniomycetes</taxon>
        <taxon>Pucciniales</taxon>
        <taxon>Sphaerophragmiaceae</taxon>
        <taxon>Austropuccinia</taxon>
    </lineage>
</organism>
<evidence type="ECO:0000313" key="2">
    <source>
        <dbReference type="Proteomes" id="UP000765509"/>
    </source>
</evidence>
<accession>A0A9Q3GLX3</accession>
<protein>
    <submittedName>
        <fullName evidence="1">Uncharacterized protein</fullName>
    </submittedName>
</protein>
<name>A0A9Q3GLX3_9BASI</name>
<proteinExistence type="predicted"/>
<dbReference type="OrthoDB" id="2507389at2759"/>
<dbReference type="AlphaFoldDB" id="A0A9Q3GLX3"/>
<evidence type="ECO:0000313" key="1">
    <source>
        <dbReference type="EMBL" id="MBW0471730.1"/>
    </source>
</evidence>
<comment type="caution">
    <text evidence="1">The sequence shown here is derived from an EMBL/GenBank/DDBJ whole genome shotgun (WGS) entry which is preliminary data.</text>
</comment>
<gene>
    <name evidence="1" type="ORF">O181_011445</name>
</gene>
<dbReference type="PANTHER" id="PTHR33481">
    <property type="entry name" value="REVERSE TRANSCRIPTASE"/>
    <property type="match status" value="1"/>
</dbReference>